<gene>
    <name evidence="2" type="ORF">PENANT_c027G02352</name>
</gene>
<dbReference type="InterPro" id="IPR011011">
    <property type="entry name" value="Znf_FYVE_PHD"/>
</dbReference>
<dbReference type="Proteomes" id="UP000191672">
    <property type="component" value="Unassembled WGS sequence"/>
</dbReference>
<evidence type="ECO:0000313" key="3">
    <source>
        <dbReference type="Proteomes" id="UP000191672"/>
    </source>
</evidence>
<sequence length="341" mass="38580">MSSEDTGRPGEDRSEGVSKYFRRMKSVLRPRSAPRDQSLDTPNVAETAQSIASAPAPEQVQQPTIPEQPIIPDYKAMQREKAQALFSKYNLSFELTGERSPTDHQFARVAKPIRMRVRRACHRCETVFGPDKVCVNCQHLRCKKCPRFPPAQAQDEEPSISKIRLHELRAKQQGMLHLTPHLKLSGNPASPLSRTSNMGGPDFVNKPIRQRVRRDCHLCGIMFARGSKQCASCRHNRCKSCPRQPAKLDKYPDGYPGDVEPPKLAPDRTFKKPRRRVHYICHVCTTSYHEDARVCVQCGQTKCDETIRVPPKKIKQEPDPGVIRSLEEKLANMVISANPIT</sequence>
<protein>
    <submittedName>
        <fullName evidence="2">Uncharacterized protein</fullName>
    </submittedName>
</protein>
<keyword evidence="3" id="KW-1185">Reference proteome</keyword>
<reference evidence="3" key="1">
    <citation type="journal article" date="2017" name="Nat. Microbiol.">
        <title>Global analysis of biosynthetic gene clusters reveals vast potential of secondary metabolite production in Penicillium species.</title>
        <authorList>
            <person name="Nielsen J.C."/>
            <person name="Grijseels S."/>
            <person name="Prigent S."/>
            <person name="Ji B."/>
            <person name="Dainat J."/>
            <person name="Nielsen K.F."/>
            <person name="Frisvad J.C."/>
            <person name="Workman M."/>
            <person name="Nielsen J."/>
        </authorList>
    </citation>
    <scope>NUCLEOTIDE SEQUENCE [LARGE SCALE GENOMIC DNA]</scope>
    <source>
        <strain evidence="3">IBT 31811</strain>
    </source>
</reference>
<dbReference type="AlphaFoldDB" id="A0A1V6PWX1"/>
<dbReference type="SUPFAM" id="SSF57903">
    <property type="entry name" value="FYVE/PHD zinc finger"/>
    <property type="match status" value="1"/>
</dbReference>
<evidence type="ECO:0000256" key="1">
    <source>
        <dbReference type="SAM" id="MobiDB-lite"/>
    </source>
</evidence>
<dbReference type="OrthoDB" id="5370011at2759"/>
<feature type="compositionally biased region" description="Basic and acidic residues" evidence="1">
    <location>
        <begin position="1"/>
        <end position="16"/>
    </location>
</feature>
<feature type="region of interest" description="Disordered" evidence="1">
    <location>
        <begin position="1"/>
        <end position="65"/>
    </location>
</feature>
<comment type="caution">
    <text evidence="2">The sequence shown here is derived from an EMBL/GenBank/DDBJ whole genome shotgun (WGS) entry which is preliminary data.</text>
</comment>
<organism evidence="2 3">
    <name type="scientific">Penicillium antarcticum</name>
    <dbReference type="NCBI Taxonomy" id="416450"/>
    <lineage>
        <taxon>Eukaryota</taxon>
        <taxon>Fungi</taxon>
        <taxon>Dikarya</taxon>
        <taxon>Ascomycota</taxon>
        <taxon>Pezizomycotina</taxon>
        <taxon>Eurotiomycetes</taxon>
        <taxon>Eurotiomycetidae</taxon>
        <taxon>Eurotiales</taxon>
        <taxon>Aspergillaceae</taxon>
        <taxon>Penicillium</taxon>
    </lineage>
</organism>
<evidence type="ECO:0000313" key="2">
    <source>
        <dbReference type="EMBL" id="OQD81514.1"/>
    </source>
</evidence>
<dbReference type="STRING" id="416450.A0A1V6PWX1"/>
<accession>A0A1V6PWX1</accession>
<name>A0A1V6PWX1_9EURO</name>
<dbReference type="EMBL" id="MDYN01000027">
    <property type="protein sequence ID" value="OQD81514.1"/>
    <property type="molecule type" value="Genomic_DNA"/>
</dbReference>
<feature type="compositionally biased region" description="Polar residues" evidence="1">
    <location>
        <begin position="39"/>
        <end position="52"/>
    </location>
</feature>
<proteinExistence type="predicted"/>